<evidence type="ECO:0000256" key="1">
    <source>
        <dbReference type="SAM" id="MobiDB-lite"/>
    </source>
</evidence>
<accession>A0A543G9H4</accession>
<dbReference type="AlphaFoldDB" id="A0A543G9H4"/>
<protein>
    <submittedName>
        <fullName evidence="2">Uncharacterized protein</fullName>
    </submittedName>
</protein>
<sequence length="250" mass="27217">MTIAPPDPAADPIRPRLRPVHYEPGPGEAPVRAGLAVPHLHERASSAAREFVEAHHGVTRILRLAIEVLGGRRSPLQLEPYFAPEPLRYWRAIPGRRLTKAPIRRGRMRLCMPRSGVAEIAVPCEIDGAVRALAARFERTDGRWRCTAVRLLGAPREPRRAQATAARPVRKRPDPAASAPDRRSGARAAQGRAAVGEPWHCLYLRPEPHGHGRLRDGSAVPAAVDSPRLPSRPPAPGRVRAVPPSSVGPL</sequence>
<reference evidence="2 3" key="1">
    <citation type="submission" date="2019-06" db="EMBL/GenBank/DDBJ databases">
        <title>Sequencing the genomes of 1000 actinobacteria strains.</title>
        <authorList>
            <person name="Klenk H.-P."/>
        </authorList>
    </citation>
    <scope>NUCLEOTIDE SEQUENCE [LARGE SCALE GENOMIC DNA]</scope>
    <source>
        <strain evidence="2 3">DSM 45511</strain>
    </source>
</reference>
<proteinExistence type="predicted"/>
<keyword evidence="3" id="KW-1185">Reference proteome</keyword>
<dbReference type="EMBL" id="VFPH01000001">
    <property type="protein sequence ID" value="TQM42738.1"/>
    <property type="molecule type" value="Genomic_DNA"/>
</dbReference>
<evidence type="ECO:0000313" key="2">
    <source>
        <dbReference type="EMBL" id="TQM42738.1"/>
    </source>
</evidence>
<name>A0A543G9H4_9PSEU</name>
<feature type="region of interest" description="Disordered" evidence="1">
    <location>
        <begin position="206"/>
        <end position="250"/>
    </location>
</feature>
<feature type="region of interest" description="Disordered" evidence="1">
    <location>
        <begin position="157"/>
        <end position="193"/>
    </location>
</feature>
<gene>
    <name evidence="2" type="ORF">FB388_0074</name>
</gene>
<dbReference type="Pfam" id="PF20060">
    <property type="entry name" value="DUF6459"/>
    <property type="match status" value="1"/>
</dbReference>
<dbReference type="Proteomes" id="UP000319818">
    <property type="component" value="Unassembled WGS sequence"/>
</dbReference>
<feature type="compositionally biased region" description="Basic and acidic residues" evidence="1">
    <location>
        <begin position="206"/>
        <end position="216"/>
    </location>
</feature>
<organism evidence="2 3">
    <name type="scientific">Pseudonocardia cypriaca</name>
    <dbReference type="NCBI Taxonomy" id="882449"/>
    <lineage>
        <taxon>Bacteria</taxon>
        <taxon>Bacillati</taxon>
        <taxon>Actinomycetota</taxon>
        <taxon>Actinomycetes</taxon>
        <taxon>Pseudonocardiales</taxon>
        <taxon>Pseudonocardiaceae</taxon>
        <taxon>Pseudonocardia</taxon>
    </lineage>
</organism>
<evidence type="ECO:0000313" key="3">
    <source>
        <dbReference type="Proteomes" id="UP000319818"/>
    </source>
</evidence>
<dbReference type="InterPro" id="IPR045596">
    <property type="entry name" value="DUF6459"/>
</dbReference>
<feature type="compositionally biased region" description="Low complexity" evidence="1">
    <location>
        <begin position="237"/>
        <end position="250"/>
    </location>
</feature>
<comment type="caution">
    <text evidence="2">The sequence shown here is derived from an EMBL/GenBank/DDBJ whole genome shotgun (WGS) entry which is preliminary data.</text>
</comment>